<proteinExistence type="predicted"/>
<sequence length="120" mass="13725">MRRRIRRENLSISIGICPALRNMEIVDTTALPEINETSMTVTAVFSVKYISDEVKPDMQTKKFTVHTRKDAVDNVASIISNVEMIRHLFFNISVITIELNAFDGHFSSSEYNCCNNPQQR</sequence>
<dbReference type="EMBL" id="JABXBU010000015">
    <property type="protein sequence ID" value="KAF8788169.1"/>
    <property type="molecule type" value="Genomic_DNA"/>
</dbReference>
<gene>
    <name evidence="1" type="ORF">HNY73_009700</name>
</gene>
<keyword evidence="2" id="KW-1185">Reference proteome</keyword>
<comment type="caution">
    <text evidence="1">The sequence shown here is derived from an EMBL/GenBank/DDBJ whole genome shotgun (WGS) entry which is preliminary data.</text>
</comment>
<reference evidence="1" key="2">
    <citation type="submission" date="2020-06" db="EMBL/GenBank/DDBJ databases">
        <authorList>
            <person name="Sheffer M."/>
        </authorList>
    </citation>
    <scope>NUCLEOTIDE SEQUENCE</scope>
</reference>
<dbReference type="AlphaFoldDB" id="A0A8T0FFF7"/>
<protein>
    <submittedName>
        <fullName evidence="1">Uncharacterized protein</fullName>
    </submittedName>
</protein>
<dbReference type="Proteomes" id="UP000807504">
    <property type="component" value="Unassembled WGS sequence"/>
</dbReference>
<evidence type="ECO:0000313" key="1">
    <source>
        <dbReference type="EMBL" id="KAF8788169.1"/>
    </source>
</evidence>
<name>A0A8T0FFF7_ARGBR</name>
<evidence type="ECO:0000313" key="2">
    <source>
        <dbReference type="Proteomes" id="UP000807504"/>
    </source>
</evidence>
<reference evidence="1" key="1">
    <citation type="journal article" date="2020" name="bioRxiv">
        <title>Chromosome-level reference genome of the European wasp spider Argiope bruennichi: a resource for studies on range expansion and evolutionary adaptation.</title>
        <authorList>
            <person name="Sheffer M.M."/>
            <person name="Hoppe A."/>
            <person name="Krehenwinkel H."/>
            <person name="Uhl G."/>
            <person name="Kuss A.W."/>
            <person name="Jensen L."/>
            <person name="Jensen C."/>
            <person name="Gillespie R.G."/>
            <person name="Hoff K.J."/>
            <person name="Prost S."/>
        </authorList>
    </citation>
    <scope>NUCLEOTIDE SEQUENCE</scope>
</reference>
<organism evidence="1 2">
    <name type="scientific">Argiope bruennichi</name>
    <name type="common">Wasp spider</name>
    <name type="synonym">Aranea bruennichi</name>
    <dbReference type="NCBI Taxonomy" id="94029"/>
    <lineage>
        <taxon>Eukaryota</taxon>
        <taxon>Metazoa</taxon>
        <taxon>Ecdysozoa</taxon>
        <taxon>Arthropoda</taxon>
        <taxon>Chelicerata</taxon>
        <taxon>Arachnida</taxon>
        <taxon>Araneae</taxon>
        <taxon>Araneomorphae</taxon>
        <taxon>Entelegynae</taxon>
        <taxon>Araneoidea</taxon>
        <taxon>Araneidae</taxon>
        <taxon>Argiope</taxon>
    </lineage>
</organism>
<accession>A0A8T0FFF7</accession>